<dbReference type="RefSeq" id="WP_111631514.1">
    <property type="nucleotide sequence ID" value="NZ_QLMC01000014.1"/>
</dbReference>
<evidence type="ECO:0000313" key="3">
    <source>
        <dbReference type="EMBL" id="RAJ90085.1"/>
    </source>
</evidence>
<comment type="caution">
    <text evidence="3">The sequence shown here is derived from an EMBL/GenBank/DDBJ whole genome shotgun (WGS) entry which is preliminary data.</text>
</comment>
<dbReference type="Proteomes" id="UP000248790">
    <property type="component" value="Unassembled WGS sequence"/>
</dbReference>
<evidence type="ECO:0000259" key="1">
    <source>
        <dbReference type="Pfam" id="PF18962"/>
    </source>
</evidence>
<protein>
    <submittedName>
        <fullName evidence="3">Putative secreted protein (Por secretion system target)</fullName>
    </submittedName>
</protein>
<keyword evidence="4" id="KW-1185">Reference proteome</keyword>
<feature type="domain" description="Ig-like" evidence="2">
    <location>
        <begin position="563"/>
        <end position="638"/>
    </location>
</feature>
<dbReference type="Pfam" id="PF18962">
    <property type="entry name" value="Por_Secre_tail"/>
    <property type="match status" value="1"/>
</dbReference>
<proteinExistence type="predicted"/>
<dbReference type="Pfam" id="PF19081">
    <property type="entry name" value="Ig_7"/>
    <property type="match status" value="2"/>
</dbReference>
<name>A0A327WFU9_LARAB</name>
<feature type="domain" description="Ig-like" evidence="2">
    <location>
        <begin position="409"/>
        <end position="484"/>
    </location>
</feature>
<dbReference type="InterPro" id="IPR026444">
    <property type="entry name" value="Secre_tail"/>
</dbReference>
<organism evidence="3 4">
    <name type="scientific">Larkinella arboricola</name>
    <dbReference type="NCBI Taxonomy" id="643671"/>
    <lineage>
        <taxon>Bacteria</taxon>
        <taxon>Pseudomonadati</taxon>
        <taxon>Bacteroidota</taxon>
        <taxon>Cytophagia</taxon>
        <taxon>Cytophagales</taxon>
        <taxon>Spirosomataceae</taxon>
        <taxon>Larkinella</taxon>
    </lineage>
</organism>
<dbReference type="InterPro" id="IPR044023">
    <property type="entry name" value="Ig_7"/>
</dbReference>
<feature type="domain" description="Secretion system C-terminal sorting" evidence="1">
    <location>
        <begin position="901"/>
        <end position="970"/>
    </location>
</feature>
<dbReference type="EMBL" id="QLMC01000014">
    <property type="protein sequence ID" value="RAJ90085.1"/>
    <property type="molecule type" value="Genomic_DNA"/>
</dbReference>
<evidence type="ECO:0000313" key="4">
    <source>
        <dbReference type="Proteomes" id="UP000248790"/>
    </source>
</evidence>
<accession>A0A327WFU9</accession>
<evidence type="ECO:0000259" key="2">
    <source>
        <dbReference type="Pfam" id="PF19081"/>
    </source>
</evidence>
<sequence length="978" mass="104375">MKLEFKRLWLIVLLITISFAVTKAQTIPIDTIAPVDSTVQAAIVTIDMSGSFCAGSRVEFEFVTIGTYPEGEQFKILLTDSLGNYTQDLGTTSAQSPISIQLPINFPDGLYFFQVASNLTGILSNKSKIYISALPTLTISGTSTVIAGTPSTVALSFTGTPPFTIDFVDYKSNLSPAYSRSVIATNYQLVIDPTVYSSVTYDKNYIKSFKDGHCGVSPFIEGFAQIFVSALTITTGTLNKAYCPGSVLSVPFTIDGPLPADALFRLELSDGNGNFQNGQVISSGSRTSPITATLPATLEVGFYRIRVVVQKSAGGVDYSEMVTPVSSSLAISRPEAPKVSDVLFCPGSKMGPLTAVGENLKWFIEGLTQPLASAPTPPNDRSTRYFVSQTVNGCESVFATINVITKEVPSAPDVENVSLCQGTQGQFSVAIPNALWYTSATGGTGSTQPPLVNNQNPGDQIFYVTQTVGGCESPRAMVKATVFPIPPAPLVLTPAPLCQYATTAKPLVATGQNLTWYDRLGKLAEAPVPPTLISGTVSFSVSQRVNGCESPLASIEQVIRSAPDNPTTSSVQYCVGDVPRSLTASGSNLRWYTSAEGGIGSSSSPAFFTEQASTLTFYVTQTDGFNCESQREPIIVTVVSAPSAPTVTPNQVVCQFTKVKPLTASPNIGLLWQGSGINGTSELAPTPITTEPATFTYTVSQKAGSCTSPASVITFTVRKIPDAPKVISPVAFCIGQTNTELSAQAEGKLTWYTDAAHSAPSFLQVFANTEKASITTYFVTQTDNYACESPSSTLEVRVSAKATARLSGDGDIYAGDSTAIRVRLTGDGPWKFTNWLGQEITARVGDSLYVKWERPTSTRTYSITNLSSTCGAGDILNSYTLLVRTPLSAQPLTEPVLLKAYPNPSTGDVFVDWSLPTRQLVNFQLINAEGKIVKQLESQSVSGFKKERFQLQGLPAGKYILKVTTPKNGIITRSLLKE</sequence>
<reference evidence="3 4" key="1">
    <citation type="submission" date="2018-06" db="EMBL/GenBank/DDBJ databases">
        <title>Genomic Encyclopedia of Archaeal and Bacterial Type Strains, Phase II (KMG-II): from individual species to whole genera.</title>
        <authorList>
            <person name="Goeker M."/>
        </authorList>
    </citation>
    <scope>NUCLEOTIDE SEQUENCE [LARGE SCALE GENOMIC DNA]</scope>
    <source>
        <strain evidence="3 4">DSM 21851</strain>
    </source>
</reference>
<gene>
    <name evidence="3" type="ORF">LX87_05514</name>
</gene>
<dbReference type="AlphaFoldDB" id="A0A327WFU9"/>
<dbReference type="OrthoDB" id="914862at2"/>
<dbReference type="NCBIfam" id="TIGR04183">
    <property type="entry name" value="Por_Secre_tail"/>
    <property type="match status" value="1"/>
</dbReference>